<keyword evidence="15" id="KW-0628">Postsynaptic cell membrane</keyword>
<dbReference type="InterPro" id="IPR036872">
    <property type="entry name" value="CH_dom_sf"/>
</dbReference>
<dbReference type="InterPro" id="IPR043145">
    <property type="entry name" value="Znf_ZZ_sf"/>
</dbReference>
<dbReference type="InterPro" id="IPR000433">
    <property type="entry name" value="Znf_ZZ"/>
</dbReference>
<dbReference type="SUPFAM" id="SSF46966">
    <property type="entry name" value="Spectrin repeat"/>
    <property type="match status" value="10"/>
</dbReference>
<evidence type="ECO:0000256" key="16">
    <source>
        <dbReference type="PROSITE-ProRule" id="PRU00228"/>
    </source>
</evidence>
<evidence type="ECO:0008006" key="24">
    <source>
        <dbReference type="Google" id="ProtNLM"/>
    </source>
</evidence>
<dbReference type="Pfam" id="PF00397">
    <property type="entry name" value="WW"/>
    <property type="match status" value="1"/>
</dbReference>
<keyword evidence="5" id="KW-0479">Metal-binding</keyword>
<feature type="domain" description="ZZ-type" evidence="21">
    <location>
        <begin position="2425"/>
        <end position="2481"/>
    </location>
</feature>
<evidence type="ECO:0000256" key="13">
    <source>
        <dbReference type="ARBA" id="ARBA00023212"/>
    </source>
</evidence>
<keyword evidence="12 15" id="KW-0009">Actin-binding</keyword>
<evidence type="ECO:0000256" key="18">
    <source>
        <dbReference type="SAM" id="MobiDB-lite"/>
    </source>
</evidence>
<dbReference type="SUPFAM" id="SSF57850">
    <property type="entry name" value="RING/U-box"/>
    <property type="match status" value="1"/>
</dbReference>
<dbReference type="FunFam" id="1.20.58.60:FF:000056">
    <property type="entry name" value="utrophin isoform X1"/>
    <property type="match status" value="1"/>
</dbReference>
<dbReference type="FunFam" id="3.30.60.90:FF:000001">
    <property type="entry name" value="Dystrophin isoform 2"/>
    <property type="match status" value="1"/>
</dbReference>
<evidence type="ECO:0000256" key="12">
    <source>
        <dbReference type="ARBA" id="ARBA00023203"/>
    </source>
</evidence>
<dbReference type="InterPro" id="IPR011992">
    <property type="entry name" value="EF-hand-dom_pair"/>
</dbReference>
<dbReference type="InterPro" id="IPR036020">
    <property type="entry name" value="WW_dom_sf"/>
</dbReference>
<keyword evidence="9" id="KW-0106">Calcium</keyword>
<proteinExistence type="predicted"/>
<keyword evidence="10 15" id="KW-0770">Synapse</keyword>
<comment type="subcellular location">
    <subcellularLocation>
        <location evidence="2">Cell membrane</location>
        <topology evidence="2">Peripheral membrane protein</topology>
        <orientation evidence="2">Cytoplasmic side</orientation>
    </subcellularLocation>
    <subcellularLocation>
        <location evidence="1 15">Cytoplasm</location>
        <location evidence="1 15">Cytoskeleton</location>
    </subcellularLocation>
    <subcellularLocation>
        <location evidence="14">Postsynapse</location>
    </subcellularLocation>
</comment>
<protein>
    <recommendedName>
        <fullName evidence="24">Utrophin</fullName>
    </recommendedName>
</protein>
<feature type="region of interest" description="Disordered" evidence="18">
    <location>
        <begin position="639"/>
        <end position="662"/>
    </location>
</feature>
<dbReference type="GO" id="GO:0045211">
    <property type="term" value="C:postsynaptic membrane"/>
    <property type="evidence" value="ECO:0007669"/>
    <property type="project" value="UniProtKB-UniRule"/>
</dbReference>
<feature type="coiled-coil region" evidence="17">
    <location>
        <begin position="1846"/>
        <end position="1914"/>
    </location>
</feature>
<dbReference type="Pfam" id="PF00435">
    <property type="entry name" value="Spectrin"/>
    <property type="match status" value="8"/>
</dbReference>
<dbReference type="Pfam" id="PF25034">
    <property type="entry name" value="Spectrin_SYNE1"/>
    <property type="match status" value="1"/>
</dbReference>
<dbReference type="GO" id="GO:0003779">
    <property type="term" value="F:actin binding"/>
    <property type="evidence" value="ECO:0007669"/>
    <property type="project" value="UniProtKB-KW"/>
</dbReference>
<dbReference type="Ensembl" id="ENSCCRT00020025315.1">
    <property type="protein sequence ID" value="ENSCCRP00020023062.1"/>
    <property type="gene ID" value="ENSCCRG00020009302.1"/>
</dbReference>
<dbReference type="Pfam" id="PF00307">
    <property type="entry name" value="CH"/>
    <property type="match status" value="1"/>
</dbReference>
<keyword evidence="3 15" id="KW-1003">Cell membrane</keyword>
<evidence type="ECO:0000256" key="2">
    <source>
        <dbReference type="ARBA" id="ARBA00004413"/>
    </source>
</evidence>
<reference evidence="22" key="1">
    <citation type="submission" date="2025-08" db="UniProtKB">
        <authorList>
            <consortium name="Ensembl"/>
        </authorList>
    </citation>
    <scope>IDENTIFICATION</scope>
</reference>
<dbReference type="SMART" id="SM00150">
    <property type="entry name" value="SPEC"/>
    <property type="match status" value="13"/>
</dbReference>
<evidence type="ECO:0000256" key="8">
    <source>
        <dbReference type="ARBA" id="ARBA00022833"/>
    </source>
</evidence>
<sequence length="2708" mass="308740">NAAYTGKAPIKDMFSDLKDGRKLLDLLEGLTGNTLTKERGSTRVHSLNNVNRVLQVLHQNSLTLGLIWSIILHWQVKDVMKDVMSSLQQTNSEKILLSWVRNCTRNYNNVNVLNFTTSWADGLAFNAILHHFRPQGFSWEEVVHLTPVERLDHAFTFAKDQLNIERLLDPEDVAVQLPDKKSIIMYVTSLFAVFPNDITIDDIREVETLPRRYKVEHEDGHAVSALVTQKNMSQIGVPSCAKTGWIAVVLRTFCESYSCAVYIFSTRPETPSTLMEVDMEVSLDTYQITLEEVLTWLLSAEDTLHMQDDVSDDVEEVKDQFHTHEAFMMELTAHQSSVGNVLQAGNQLIAQGNLSEEEEDEIREQMTLLNSRWENLRVASMDRQSRLHEVLMDLQQQQLQQLSDWLTQTEGRIRKMETELIAGDMEGYLAQIEQHKVLQNDLELEQVKVNSLTHMVVVVDENSGESATAALEEQLQSLGERWAAVCRWTEERWNKLEEIQLVWQRMLDDQSLFGSWLADKEKALSEVQTSDFKDPSEINASVRRLTSLKEDMAQKRRALSALSDAGQDVMVLLNSPAASQRIEAATYLLTQRWDNLVQKLEDCSSQVTEAVSVTGMPQVQENVFMETVTTVTTQMEQTFTSSKRELPPPAPPKRRHLDTDGELRRLEMESVDSSLKQIKENAAKPISKPLPNPARFRSVLFWDKSCYGGFCLQLLRREERVSEGQEKVVNLKKDVAEMREWMIQVDEEFLMRDFEYKSPEELDEALQEMKRAKDDVLQKEVRVKILKDNINVLISKMPPGGPDLSPELTEVLHNYQKLCDRFKSKCHTLEEVWSCWIELLQYLDVESGWLKTLEEKVQATENVPENTESISEALESLESVLRHPGDNRTQIRELGQTLIDGGILDEIISEKLENFNSRYEDLTQLAAARQMSLEQKLGTLRENETALHTLQTSLTQLDQTLTSYLTDRIDAFQLPQEAQAIQAEIAAHEATLEDLRRRNVGNVPPTVPEGKPRKLREISTKFQLFQKPANFEQRMLDCKRILENAKAELHILDLKDTQPEEIQTHLNGCMKLYKILSEVKLEVETVIKTGRQIVQKQQTENPKGMDEQLTALKLLYNELGAQVTEGKQDLEKALSLSQRLQKDSAALQPLARAVFKLSVCYMSVCLQGLLKESELKKSDLSVVMENSAALQALVDGSEAQLEDQLFELNEDWERVHTLIEDWLSAVLVSDCFTNITQLTHLGSHHPNNCFIQFCAVLGELEGMSVRVDSARDKAVILMTSRGPASRELVEPKLADLNRNFHKVAQHISSAQVRLQLVFHPQRWTDTHYSYIHYILSLCLSAGASYHHRTQPVVLESSSSPPQRSESSLSPQDERSASVSPSDYLLDINKVLLAMADDELLLNSSELSGGLFEDFSSQEDTLRNIKESLERLGEQVEVINERQPDVILEASRQEMAQISDALTQLNSEWDRVNRMYSQRKGCFDGAVEEWRQFHCDMNDLSQWLSDAEKVLADGELHLDRDLEEGLASHQFVLVVLSRSGEHIISQVSSPDAALLQEKLDALRRRWTHVEREVCDKIEQLAADWKALDVRLKETPQQPLSPWTQQVCQQQFTASVPSAVHMVSLMSEEPRPSPEQVGPSDLHQTATELADWLLLIHQMLKSNIVTVGDKEEIHTTIGRLQVTKGDLEQRHTQLEDIITLAQNIKNKTSNLDRWTRVNQTSSDFCSDSTLFVVLFIWWLYVLISFCCQAFLQELSRGQESVTSFNELSNQLLQEYAADDTRKVKEVMDKLNTVWNSVNNRASDRQAALDSELKSLQVCLRELESFLKWLHEAETTANVLSDAAQREELSQDSAHIKELKEQLGDIQAEIEAHNDVFRSVDGNKMKMVKALGSSEEAVFLQQRLDDMNQRWNDLKAKSANIRAHLEASAERWNRLLSVLEELGLWISVKDEELNKQMPIGGDVPTVLQQQTHCTALRTELKEREHLVLSTLDQAHMFLADQLIEGPEEPQLTPEEKGQRVAKAIRKQTAEVGERWERLMGHAGTWQEQVDRALDKLQDLQSSMDQLDLRLAQAEELKAGWQPVGDLLIDSLQDHISKTTAFRDEIAPLKQDVRGVNDLAGQLTPLDVQLSSTTNRQLDNLNMRWKLLQAAVEDRLKLLQEAHRDFGPSSQHFLSTSVQLPWQRAVSQNKVPYYINHQSQTTCWDHPKMTELYHSLSDLNNVRFSAYRTAMKIRRLQKALCLDLLDLSVAQSMFQQHKLTVNSQQLTVPEVINCLTSVYDGLEQEHKDLVNVPLCVDMCLNWLLNVYDTGRSGKIRVLSMKIGLLSLCKGHLEEKYKCLFNQVSSAGDTCDQRQLGLLLHDAIQIPRQLGEVAAFGGSNIEPSVRSCFQHVTNKVELEPSQFIDWMRLEPQSMVWLPVLHRVAAAEAAKHQAKCNICKEFPIVGFRYRSLKHFNYDVCQSCFFSGRTAKGHKLNYPMVEYCTPTTSGEDMRDFTKVLKNKFRSKKYFAKHPRLGYLPVQTVLEGDNMETNHNFLTCFSLLFCRDEEHALILQYCQTLGGEGSSFSQPQTPSPAQILQAVEREERGELERIIARLEEEQRTLQREYEQLRQQLGQPGAGATAVSGAPEEADLLAEAKLLRQHKGRLEARMQILEDHNKQLESQLYRLRQLLHQCEAETNIHLSQLPHCINCYCSILQWLHGSTGNASGSNGRQ</sequence>
<dbReference type="FunFam" id="1.10.418.10:FF:000032">
    <property type="entry name" value="utrophin isoform X1"/>
    <property type="match status" value="1"/>
</dbReference>
<evidence type="ECO:0000256" key="3">
    <source>
        <dbReference type="ARBA" id="ARBA00022475"/>
    </source>
</evidence>
<dbReference type="InterPro" id="IPR018159">
    <property type="entry name" value="Spectrin/alpha-actinin"/>
</dbReference>
<evidence type="ECO:0000313" key="22">
    <source>
        <dbReference type="Ensembl" id="ENSCCRP00020023062.1"/>
    </source>
</evidence>
<evidence type="ECO:0000256" key="7">
    <source>
        <dbReference type="ARBA" id="ARBA00022771"/>
    </source>
</evidence>
<dbReference type="CDD" id="cd00201">
    <property type="entry name" value="WW"/>
    <property type="match status" value="1"/>
</dbReference>
<dbReference type="FunFam" id="2.20.70.10:FF:000004">
    <property type="entry name" value="dystrophin isoform X1"/>
    <property type="match status" value="1"/>
</dbReference>
<feature type="region of interest" description="Disordered" evidence="18">
    <location>
        <begin position="1352"/>
        <end position="1379"/>
    </location>
</feature>
<feature type="domain" description="Calponin-homology (CH)" evidence="20">
    <location>
        <begin position="90"/>
        <end position="195"/>
    </location>
</feature>
<dbReference type="Gene3D" id="1.10.418.10">
    <property type="entry name" value="Calponin-like domain"/>
    <property type="match status" value="2"/>
</dbReference>
<keyword evidence="4 15" id="KW-0963">Cytoplasm</keyword>
<keyword evidence="7 16" id="KW-0863">Zinc-finger</keyword>
<dbReference type="FunFam" id="1.20.58.60:FF:000075">
    <property type="entry name" value="utrophin isoform X1"/>
    <property type="match status" value="1"/>
</dbReference>
<dbReference type="Gene3D" id="3.30.60.90">
    <property type="match status" value="1"/>
</dbReference>
<evidence type="ECO:0000256" key="6">
    <source>
        <dbReference type="ARBA" id="ARBA00022737"/>
    </source>
</evidence>
<evidence type="ECO:0000256" key="17">
    <source>
        <dbReference type="SAM" id="Coils"/>
    </source>
</evidence>
<evidence type="ECO:0000259" key="19">
    <source>
        <dbReference type="PROSITE" id="PS50020"/>
    </source>
</evidence>
<dbReference type="SMART" id="SM00291">
    <property type="entry name" value="ZnF_ZZ"/>
    <property type="match status" value="1"/>
</dbReference>
<dbReference type="PIRSF" id="PIRSF002341">
    <property type="entry name" value="Dystrophin/utrophin"/>
    <property type="match status" value="1"/>
</dbReference>
<name>A0A8C2D9W0_CYPCA</name>
<dbReference type="FunFam" id="1.10.238.10:FF:000008">
    <property type="entry name" value="Dystrophin isoform 2"/>
    <property type="match status" value="1"/>
</dbReference>
<feature type="coiled-coil region" evidence="17">
    <location>
        <begin position="2638"/>
        <end position="2672"/>
    </location>
</feature>
<dbReference type="PANTHER" id="PTHR12268">
    <property type="entry name" value="E3 UBIQUITIN-PROTEIN LIGASE KCMF1"/>
    <property type="match status" value="1"/>
</dbReference>
<dbReference type="InterPro" id="IPR015154">
    <property type="entry name" value="EF-hand_dom_typ2"/>
</dbReference>
<dbReference type="InterPro" id="IPR001202">
    <property type="entry name" value="WW_dom"/>
</dbReference>
<dbReference type="PROSITE" id="PS50021">
    <property type="entry name" value="CH"/>
    <property type="match status" value="1"/>
</dbReference>
<keyword evidence="6" id="KW-0677">Repeat</keyword>
<evidence type="ECO:0000259" key="20">
    <source>
        <dbReference type="PROSITE" id="PS50021"/>
    </source>
</evidence>
<dbReference type="FunFam" id="1.20.58.60:FF:000118">
    <property type="entry name" value="Dystrophin"/>
    <property type="match status" value="1"/>
</dbReference>
<feature type="compositionally biased region" description="Low complexity" evidence="18">
    <location>
        <begin position="1354"/>
        <end position="1370"/>
    </location>
</feature>
<evidence type="ECO:0000256" key="11">
    <source>
        <dbReference type="ARBA" id="ARBA00023136"/>
    </source>
</evidence>
<evidence type="ECO:0000256" key="10">
    <source>
        <dbReference type="ARBA" id="ARBA00023018"/>
    </source>
</evidence>
<dbReference type="SUPFAM" id="SSF47576">
    <property type="entry name" value="Calponin-homology domain, CH-domain"/>
    <property type="match status" value="1"/>
</dbReference>
<dbReference type="Gene3D" id="1.10.238.10">
    <property type="entry name" value="EF-hand"/>
    <property type="match status" value="2"/>
</dbReference>
<dbReference type="PROSITE" id="PS50135">
    <property type="entry name" value="ZF_ZZ_2"/>
    <property type="match status" value="1"/>
</dbReference>
<evidence type="ECO:0000259" key="21">
    <source>
        <dbReference type="PROSITE" id="PS50135"/>
    </source>
</evidence>
<dbReference type="Gene3D" id="1.20.58.60">
    <property type="match status" value="10"/>
</dbReference>
<dbReference type="InterPro" id="IPR015153">
    <property type="entry name" value="EF-hand_dom_typ1"/>
</dbReference>
<evidence type="ECO:0000256" key="1">
    <source>
        <dbReference type="ARBA" id="ARBA00004245"/>
    </source>
</evidence>
<dbReference type="SMART" id="SM00033">
    <property type="entry name" value="CH"/>
    <property type="match status" value="2"/>
</dbReference>
<dbReference type="PROSITE" id="PS50020">
    <property type="entry name" value="WW_DOMAIN_2"/>
    <property type="match status" value="1"/>
</dbReference>
<dbReference type="InterPro" id="IPR001715">
    <property type="entry name" value="CH_dom"/>
</dbReference>
<organism evidence="22 23">
    <name type="scientific">Cyprinus carpio</name>
    <name type="common">Common carp</name>
    <dbReference type="NCBI Taxonomy" id="7962"/>
    <lineage>
        <taxon>Eukaryota</taxon>
        <taxon>Metazoa</taxon>
        <taxon>Chordata</taxon>
        <taxon>Craniata</taxon>
        <taxon>Vertebrata</taxon>
        <taxon>Euteleostomi</taxon>
        <taxon>Actinopterygii</taxon>
        <taxon>Neopterygii</taxon>
        <taxon>Teleostei</taxon>
        <taxon>Ostariophysi</taxon>
        <taxon>Cypriniformes</taxon>
        <taxon>Cyprinidae</taxon>
        <taxon>Cyprininae</taxon>
        <taxon>Cyprinus</taxon>
    </lineage>
</organism>
<dbReference type="Gene3D" id="2.20.70.10">
    <property type="match status" value="1"/>
</dbReference>
<evidence type="ECO:0000256" key="15">
    <source>
        <dbReference type="PIRNR" id="PIRNR002341"/>
    </source>
</evidence>
<dbReference type="PANTHER" id="PTHR12268:SF26">
    <property type="entry name" value="UTROPHIN"/>
    <property type="match status" value="1"/>
</dbReference>
<dbReference type="GO" id="GO:0120025">
    <property type="term" value="C:plasma membrane bounded cell projection"/>
    <property type="evidence" value="ECO:0007669"/>
    <property type="project" value="UniProtKB-ARBA"/>
</dbReference>
<feature type="coiled-coil region" evidence="17">
    <location>
        <begin position="1414"/>
        <end position="1467"/>
    </location>
</feature>
<feature type="coiled-coil region" evidence="17">
    <location>
        <begin position="2046"/>
        <end position="2073"/>
    </location>
</feature>
<feature type="domain" description="WW" evidence="19">
    <location>
        <begin position="2172"/>
        <end position="2205"/>
    </location>
</feature>
<evidence type="ECO:0000256" key="5">
    <source>
        <dbReference type="ARBA" id="ARBA00022723"/>
    </source>
</evidence>
<dbReference type="GO" id="GO:0005737">
    <property type="term" value="C:cytoplasm"/>
    <property type="evidence" value="ECO:0007669"/>
    <property type="project" value="UniProtKB-ARBA"/>
</dbReference>
<evidence type="ECO:0000256" key="9">
    <source>
        <dbReference type="ARBA" id="ARBA00022837"/>
    </source>
</evidence>
<dbReference type="InterPro" id="IPR035436">
    <property type="entry name" value="Dystrophin/utrophin"/>
</dbReference>
<dbReference type="GO" id="GO:0005856">
    <property type="term" value="C:cytoskeleton"/>
    <property type="evidence" value="ECO:0007669"/>
    <property type="project" value="UniProtKB-SubCell"/>
</dbReference>
<dbReference type="Proteomes" id="UP000694701">
    <property type="component" value="Unplaced"/>
</dbReference>
<dbReference type="FunFam" id="1.20.58.60:FF:000070">
    <property type="entry name" value="utrophin isoform X1"/>
    <property type="match status" value="1"/>
</dbReference>
<comment type="function">
    <text evidence="15">May play a role in anchoring the cytoskeleton to the plasma membrane.</text>
</comment>
<evidence type="ECO:0000313" key="23">
    <source>
        <dbReference type="Proteomes" id="UP000694701"/>
    </source>
</evidence>
<dbReference type="CDD" id="cd02334">
    <property type="entry name" value="ZZ_dystrophin"/>
    <property type="match status" value="1"/>
</dbReference>
<dbReference type="PROSITE" id="PS01159">
    <property type="entry name" value="WW_DOMAIN_1"/>
    <property type="match status" value="1"/>
</dbReference>
<dbReference type="GO" id="GO:0008270">
    <property type="term" value="F:zinc ion binding"/>
    <property type="evidence" value="ECO:0007669"/>
    <property type="project" value="UniProtKB-KW"/>
</dbReference>
<dbReference type="SMART" id="SM00456">
    <property type="entry name" value="WW"/>
    <property type="match status" value="1"/>
</dbReference>
<dbReference type="PROSITE" id="PS01357">
    <property type="entry name" value="ZF_ZZ_1"/>
    <property type="match status" value="1"/>
</dbReference>
<dbReference type="SUPFAM" id="SSF51045">
    <property type="entry name" value="WW domain"/>
    <property type="match status" value="1"/>
</dbReference>
<dbReference type="Pfam" id="PF09069">
    <property type="entry name" value="EF-hand_3"/>
    <property type="match status" value="1"/>
</dbReference>
<dbReference type="InterPro" id="IPR050774">
    <property type="entry name" value="KCMF1/Dystrophin"/>
</dbReference>
<dbReference type="Pfam" id="PF09068">
    <property type="entry name" value="EF-hand_2"/>
    <property type="match status" value="1"/>
</dbReference>
<keyword evidence="17" id="KW-0175">Coiled coil</keyword>
<dbReference type="GO" id="GO:0099536">
    <property type="term" value="P:synaptic signaling"/>
    <property type="evidence" value="ECO:0007669"/>
    <property type="project" value="TreeGrafter"/>
</dbReference>
<evidence type="ECO:0000256" key="4">
    <source>
        <dbReference type="ARBA" id="ARBA00022490"/>
    </source>
</evidence>
<keyword evidence="13 15" id="KW-0206">Cytoskeleton</keyword>
<feature type="coiled-coil region" evidence="17">
    <location>
        <begin position="762"/>
        <end position="789"/>
    </location>
</feature>
<dbReference type="InterPro" id="IPR057057">
    <property type="entry name" value="Spectrin_SYNE1"/>
</dbReference>
<dbReference type="CDD" id="cd00176">
    <property type="entry name" value="SPEC"/>
    <property type="match status" value="6"/>
</dbReference>
<accession>A0A8C2D9W0</accession>
<dbReference type="Pfam" id="PF00569">
    <property type="entry name" value="ZZ"/>
    <property type="match status" value="1"/>
</dbReference>
<evidence type="ECO:0000256" key="14">
    <source>
        <dbReference type="ARBA" id="ARBA00034110"/>
    </source>
</evidence>
<dbReference type="SUPFAM" id="SSF47473">
    <property type="entry name" value="EF-hand"/>
    <property type="match status" value="2"/>
</dbReference>
<dbReference type="InterPro" id="IPR002017">
    <property type="entry name" value="Spectrin_repeat"/>
</dbReference>
<keyword evidence="11 15" id="KW-0472">Membrane</keyword>
<feature type="coiled-coil region" evidence="17">
    <location>
        <begin position="2573"/>
        <end position="2610"/>
    </location>
</feature>
<keyword evidence="8" id="KW-0862">Zinc</keyword>